<dbReference type="GeneID" id="8102690"/>
<dbReference type="PANTHER" id="PTHR33481">
    <property type="entry name" value="REVERSE TRANSCRIPTASE"/>
    <property type="match status" value="1"/>
</dbReference>
<reference evidence="3" key="1">
    <citation type="journal article" date="2015" name="Genome Announc.">
        <title>Genome sequence of the AIDS-associated pathogen Penicillium marneffei (ATCC18224) and its near taxonomic relative Talaromyces stipitatus (ATCC10500).</title>
        <authorList>
            <person name="Nierman W.C."/>
            <person name="Fedorova-Abrams N.D."/>
            <person name="Andrianopoulos A."/>
        </authorList>
    </citation>
    <scope>NUCLEOTIDE SEQUENCE [LARGE SCALE GENOMIC DNA]</scope>
    <source>
        <strain evidence="3">ATCC 10500 / CBS 375.48 / QM 6759 / NRRL 1006</strain>
    </source>
</reference>
<dbReference type="RefSeq" id="XP_002339942.1">
    <property type="nucleotide sequence ID" value="XM_002339901.1"/>
</dbReference>
<dbReference type="STRING" id="441959.B8LU83"/>
<protein>
    <submittedName>
        <fullName evidence="2">Transposon I factor, putative</fullName>
    </submittedName>
</protein>
<dbReference type="PhylomeDB" id="B8LU83"/>
<evidence type="ECO:0000259" key="1">
    <source>
        <dbReference type="PROSITE" id="PS50878"/>
    </source>
</evidence>
<dbReference type="PROSITE" id="PS50878">
    <property type="entry name" value="RT_POL"/>
    <property type="match status" value="1"/>
</dbReference>
<dbReference type="VEuPathDB" id="FungiDB:TSTA_060480"/>
<dbReference type="Pfam" id="PF00078">
    <property type="entry name" value="RVT_1"/>
    <property type="match status" value="1"/>
</dbReference>
<dbReference type="eggNOG" id="KOG1075">
    <property type="taxonomic scope" value="Eukaryota"/>
</dbReference>
<proteinExistence type="predicted"/>
<evidence type="ECO:0000313" key="2">
    <source>
        <dbReference type="EMBL" id="EED22555.1"/>
    </source>
</evidence>
<dbReference type="Proteomes" id="UP000001745">
    <property type="component" value="Unassembled WGS sequence"/>
</dbReference>
<dbReference type="HOGENOM" id="CLU_000680_3_1_1"/>
<dbReference type="AlphaFoldDB" id="B8LU83"/>
<accession>B8LU83</accession>
<dbReference type="CDD" id="cd01650">
    <property type="entry name" value="RT_nLTR_like"/>
    <property type="match status" value="1"/>
</dbReference>
<dbReference type="OrthoDB" id="4226558at2759"/>
<organism evidence="2 3">
    <name type="scientific">Talaromyces stipitatus (strain ATCC 10500 / CBS 375.48 / QM 6759 / NRRL 1006)</name>
    <name type="common">Penicillium stipitatum</name>
    <dbReference type="NCBI Taxonomy" id="441959"/>
    <lineage>
        <taxon>Eukaryota</taxon>
        <taxon>Fungi</taxon>
        <taxon>Dikarya</taxon>
        <taxon>Ascomycota</taxon>
        <taxon>Pezizomycotina</taxon>
        <taxon>Eurotiomycetes</taxon>
        <taxon>Eurotiomycetidae</taxon>
        <taxon>Eurotiales</taxon>
        <taxon>Trichocomaceae</taxon>
        <taxon>Talaromyces</taxon>
        <taxon>Talaromyces sect. Talaromyces</taxon>
    </lineage>
</organism>
<dbReference type="InParanoid" id="B8LU83"/>
<evidence type="ECO:0000313" key="3">
    <source>
        <dbReference type="Proteomes" id="UP000001745"/>
    </source>
</evidence>
<gene>
    <name evidence="2" type="ORF">TSTA_060480</name>
</gene>
<keyword evidence="3" id="KW-1185">Reference proteome</keyword>
<name>B8LU83_TALSN</name>
<dbReference type="InterPro" id="IPR043502">
    <property type="entry name" value="DNA/RNA_pol_sf"/>
</dbReference>
<feature type="domain" description="Reverse transcriptase" evidence="1">
    <location>
        <begin position="159"/>
        <end position="412"/>
    </location>
</feature>
<dbReference type="SUPFAM" id="SSF56672">
    <property type="entry name" value="DNA/RNA polymerases"/>
    <property type="match status" value="1"/>
</dbReference>
<dbReference type="EMBL" id="EQ962652">
    <property type="protein sequence ID" value="EED22555.1"/>
    <property type="molecule type" value="Genomic_DNA"/>
</dbReference>
<dbReference type="PANTHER" id="PTHR33481:SF1">
    <property type="entry name" value="ENDONUCLEASE_EXONUCLEASE_PHOSPHATASE DOMAIN-CONTAINING PROTEIN-RELATED"/>
    <property type="match status" value="1"/>
</dbReference>
<dbReference type="InterPro" id="IPR000477">
    <property type="entry name" value="RT_dom"/>
</dbReference>
<dbReference type="OMA" id="ISINYHE"/>
<sequence>MAKLKHHAWEDYAEARKEMKWRTNELARDLHRQRIEQATESIDGFWRIARWVYNRGKPRAMFTPTLHYNNTSYTALKEKAALFREVLHPEPLEADLSDIGPQYRYPKPYTMPPITLDKVRTAVTNVKPNKAPGLDGILNLVLQRLLPTIEAYLVNLFNACLRQQYCPDYFRKSTTVILCKPGKPDYSNLKAYCPIALLSTIGKALESVLARRLSYLVEQYNLLLKQHIGGRRGCSCELAIHLLLEETHSVWREGSRVALELALDAAGAFDNVNYIRLIHNLRKRRVLDDLIGWIKSFLSNRRTSITLLEGNMGEFLVNTGIPQGSPLSPILFLFFNADLIEQILTEYPDVIVAERWERSHASKFAPAKYQLTHFWRKHQIVPKPSGRLDVPLTIKGVEIKPTDSIKYLGVYLDTHLTGEVHVQEMRKKAAKLVAGLSSIAGSTWRTPLVHLRKIYIAVL</sequence>